<organism evidence="1">
    <name type="scientific">Euplotes harpa</name>
    <dbReference type="NCBI Taxonomy" id="151035"/>
    <lineage>
        <taxon>Eukaryota</taxon>
        <taxon>Sar</taxon>
        <taxon>Alveolata</taxon>
        <taxon>Ciliophora</taxon>
        <taxon>Intramacronucleata</taxon>
        <taxon>Spirotrichea</taxon>
        <taxon>Hypotrichia</taxon>
        <taxon>Euplotida</taxon>
        <taxon>Euplotidae</taxon>
        <taxon>Euplotes</taxon>
    </lineage>
</organism>
<evidence type="ECO:0000313" key="1">
    <source>
        <dbReference type="EMBL" id="CAE0347015.1"/>
    </source>
</evidence>
<name>A0A7S3J6C9_9SPIT</name>
<dbReference type="EMBL" id="HBII01013984">
    <property type="protein sequence ID" value="CAE0347015.1"/>
    <property type="molecule type" value="Transcribed_RNA"/>
</dbReference>
<protein>
    <submittedName>
        <fullName evidence="1">Uncharacterized protein</fullName>
    </submittedName>
</protein>
<gene>
    <name evidence="1" type="ORF">EHAR0213_LOCUS5925</name>
</gene>
<sequence length="104" mass="12570">MSKEFKLVIKQDKKQCTYVLKDEKWRFEAGVGVKDEEDKEDQNEITQKEQEVISDLQQEQNKRLQIHQELLHEIRQLTLKKTIRMIEFLKSCDDFENLKRSLCN</sequence>
<proteinExistence type="predicted"/>
<reference evidence="1" key="1">
    <citation type="submission" date="2021-01" db="EMBL/GenBank/DDBJ databases">
        <authorList>
            <person name="Corre E."/>
            <person name="Pelletier E."/>
            <person name="Niang G."/>
            <person name="Scheremetjew M."/>
            <person name="Finn R."/>
            <person name="Kale V."/>
            <person name="Holt S."/>
            <person name="Cochrane G."/>
            <person name="Meng A."/>
            <person name="Brown T."/>
            <person name="Cohen L."/>
        </authorList>
    </citation>
    <scope>NUCLEOTIDE SEQUENCE</scope>
    <source>
        <strain evidence="1">FSP1.4</strain>
    </source>
</reference>
<accession>A0A7S3J6C9</accession>
<dbReference type="AlphaFoldDB" id="A0A7S3J6C9"/>